<proteinExistence type="predicted"/>
<dbReference type="InterPro" id="IPR001890">
    <property type="entry name" value="RNA-binding_CRM"/>
</dbReference>
<keyword evidence="1 2" id="KW-0694">RNA-binding</keyword>
<dbReference type="SUPFAM" id="SSF75471">
    <property type="entry name" value="YhbY-like"/>
    <property type="match status" value="1"/>
</dbReference>
<name>A0A1M6Q6X7_9FIRM</name>
<dbReference type="GO" id="GO:0003723">
    <property type="term" value="F:RNA binding"/>
    <property type="evidence" value="ECO:0007669"/>
    <property type="project" value="UniProtKB-UniRule"/>
</dbReference>
<dbReference type="EMBL" id="FRAH01000017">
    <property type="protein sequence ID" value="SHK16019.1"/>
    <property type="molecule type" value="Genomic_DNA"/>
</dbReference>
<gene>
    <name evidence="4" type="ORF">SAMN02745138_01259</name>
</gene>
<dbReference type="Gene3D" id="3.30.110.60">
    <property type="entry name" value="YhbY-like"/>
    <property type="match status" value="1"/>
</dbReference>
<dbReference type="AlphaFoldDB" id="A0A1M6Q6X7"/>
<dbReference type="Pfam" id="PF01985">
    <property type="entry name" value="CRS1_YhbY"/>
    <property type="match status" value="1"/>
</dbReference>
<feature type="domain" description="CRM" evidence="3">
    <location>
        <begin position="1"/>
        <end position="96"/>
    </location>
</feature>
<evidence type="ECO:0000313" key="5">
    <source>
        <dbReference type="Proteomes" id="UP000183975"/>
    </source>
</evidence>
<dbReference type="PANTHER" id="PTHR40065">
    <property type="entry name" value="RNA-BINDING PROTEIN YHBY"/>
    <property type="match status" value="1"/>
</dbReference>
<evidence type="ECO:0000256" key="1">
    <source>
        <dbReference type="ARBA" id="ARBA00022884"/>
    </source>
</evidence>
<organism evidence="4 5">
    <name type="scientific">Anaerotignum lactatifermentans DSM 14214</name>
    <dbReference type="NCBI Taxonomy" id="1121323"/>
    <lineage>
        <taxon>Bacteria</taxon>
        <taxon>Bacillati</taxon>
        <taxon>Bacillota</taxon>
        <taxon>Clostridia</taxon>
        <taxon>Lachnospirales</taxon>
        <taxon>Anaerotignaceae</taxon>
        <taxon>Anaerotignum</taxon>
    </lineage>
</organism>
<reference evidence="4 5" key="1">
    <citation type="submission" date="2016-11" db="EMBL/GenBank/DDBJ databases">
        <authorList>
            <person name="Jaros S."/>
            <person name="Januszkiewicz K."/>
            <person name="Wedrychowicz H."/>
        </authorList>
    </citation>
    <scope>NUCLEOTIDE SEQUENCE [LARGE SCALE GENOMIC DNA]</scope>
    <source>
        <strain evidence="4 5">DSM 14214</strain>
    </source>
</reference>
<keyword evidence="5" id="KW-1185">Reference proteome</keyword>
<dbReference type="PANTHER" id="PTHR40065:SF3">
    <property type="entry name" value="RNA-BINDING PROTEIN YHBY"/>
    <property type="match status" value="1"/>
</dbReference>
<evidence type="ECO:0000256" key="2">
    <source>
        <dbReference type="PROSITE-ProRule" id="PRU00626"/>
    </source>
</evidence>
<sequence>MLTSKQRAYLRSLANGIDAIFQVGKNGVTPELRDTVHNALEARELVKISVLDNNMLGPAEAAEMLASRTGADIVQVIGNKFVLYRASKTKPVIELPPVKK</sequence>
<evidence type="ECO:0000259" key="3">
    <source>
        <dbReference type="PROSITE" id="PS51295"/>
    </source>
</evidence>
<dbReference type="GeneID" id="78175609"/>
<dbReference type="RefSeq" id="WP_022255501.1">
    <property type="nucleotide sequence ID" value="NZ_FRAH01000017.1"/>
</dbReference>
<accession>A0A1M6Q6X7</accession>
<dbReference type="InterPro" id="IPR051925">
    <property type="entry name" value="RNA-binding_domain"/>
</dbReference>
<dbReference type="OrthoDB" id="9797519at2"/>
<dbReference type="SMART" id="SM01103">
    <property type="entry name" value="CRS1_YhbY"/>
    <property type="match status" value="1"/>
</dbReference>
<dbReference type="InterPro" id="IPR017924">
    <property type="entry name" value="RNA-binding_YhbY"/>
</dbReference>
<protein>
    <submittedName>
        <fullName evidence="4">RNA-binding protein</fullName>
    </submittedName>
</protein>
<dbReference type="InterPro" id="IPR035920">
    <property type="entry name" value="YhbY-like_sf"/>
</dbReference>
<dbReference type="PROSITE" id="PS51295">
    <property type="entry name" value="CRM"/>
    <property type="match status" value="1"/>
</dbReference>
<evidence type="ECO:0000313" key="4">
    <source>
        <dbReference type="EMBL" id="SHK16019.1"/>
    </source>
</evidence>
<dbReference type="Proteomes" id="UP000183975">
    <property type="component" value="Unassembled WGS sequence"/>
</dbReference>
<dbReference type="NCBIfam" id="TIGR00253">
    <property type="entry name" value="RNA_bind_YhbY"/>
    <property type="match status" value="1"/>
</dbReference>